<evidence type="ECO:0000256" key="2">
    <source>
        <dbReference type="ARBA" id="ARBA00022576"/>
    </source>
</evidence>
<dbReference type="PANTHER" id="PTHR11986">
    <property type="entry name" value="AMINOTRANSFERASE CLASS III"/>
    <property type="match status" value="1"/>
</dbReference>
<dbReference type="InterPro" id="IPR015421">
    <property type="entry name" value="PyrdxlP-dep_Trfase_major"/>
</dbReference>
<evidence type="ECO:0000256" key="4">
    <source>
        <dbReference type="ARBA" id="ARBA00022898"/>
    </source>
</evidence>
<dbReference type="AlphaFoldDB" id="A0A090DYQ3"/>
<dbReference type="InterPro" id="IPR050103">
    <property type="entry name" value="Class-III_PLP-dep_AT"/>
</dbReference>
<evidence type="ECO:0000313" key="7">
    <source>
        <dbReference type="Proteomes" id="UP000031552"/>
    </source>
</evidence>
<dbReference type="PIRSF" id="PIRSF000521">
    <property type="entry name" value="Transaminase_4ab_Lys_Orn"/>
    <property type="match status" value="1"/>
</dbReference>
<protein>
    <submittedName>
        <fullName evidence="6">Acetylornithine aminotransferase</fullName>
        <ecNumber evidence="6">2.6.1.11</ecNumber>
    </submittedName>
</protein>
<organism evidence="6 7">
    <name type="scientific">Candidatus Criblamydia sequanensis CRIB-18</name>
    <dbReference type="NCBI Taxonomy" id="1437425"/>
    <lineage>
        <taxon>Bacteria</taxon>
        <taxon>Pseudomonadati</taxon>
        <taxon>Chlamydiota</taxon>
        <taxon>Chlamydiia</taxon>
        <taxon>Parachlamydiales</taxon>
        <taxon>Candidatus Criblamydiaceae</taxon>
        <taxon>Candidatus Criblamydia</taxon>
    </lineage>
</organism>
<evidence type="ECO:0000256" key="1">
    <source>
        <dbReference type="ARBA" id="ARBA00001933"/>
    </source>
</evidence>
<dbReference type="InterPro" id="IPR015422">
    <property type="entry name" value="PyrdxlP-dep_Trfase_small"/>
</dbReference>
<reference evidence="6" key="2">
    <citation type="submission" date="2014-09" db="EMBL/GenBank/DDBJ databases">
        <title>Criblamydia sequanensis harbors a mega-plasmid encoding arsenite resistance.</title>
        <authorList>
            <person name="Bertelli C."/>
            <person name="Goesmann A."/>
            <person name="Greub G."/>
        </authorList>
    </citation>
    <scope>NUCLEOTIDE SEQUENCE [LARGE SCALE GENOMIC DNA]</scope>
    <source>
        <strain evidence="6">CRIB-18</strain>
    </source>
</reference>
<comment type="cofactor">
    <cofactor evidence="1">
        <name>pyridoxal 5'-phosphate</name>
        <dbReference type="ChEBI" id="CHEBI:597326"/>
    </cofactor>
</comment>
<dbReference type="RefSeq" id="WP_041017375.1">
    <property type="nucleotide sequence ID" value="NZ_CCEJ010000004.1"/>
</dbReference>
<keyword evidence="7" id="KW-1185">Reference proteome</keyword>
<dbReference type="Proteomes" id="UP000031552">
    <property type="component" value="Unassembled WGS sequence"/>
</dbReference>
<keyword evidence="4 5" id="KW-0663">Pyridoxal phosphate</keyword>
<dbReference type="GO" id="GO:0030170">
    <property type="term" value="F:pyridoxal phosphate binding"/>
    <property type="evidence" value="ECO:0007669"/>
    <property type="project" value="InterPro"/>
</dbReference>
<accession>A0A090DYQ3</accession>
<dbReference type="Pfam" id="PF00202">
    <property type="entry name" value="Aminotran_3"/>
    <property type="match status" value="1"/>
</dbReference>
<dbReference type="GO" id="GO:0042802">
    <property type="term" value="F:identical protein binding"/>
    <property type="evidence" value="ECO:0007669"/>
    <property type="project" value="TreeGrafter"/>
</dbReference>
<evidence type="ECO:0000313" key="6">
    <source>
        <dbReference type="EMBL" id="CDR33834.1"/>
    </source>
</evidence>
<dbReference type="Gene3D" id="3.90.1150.10">
    <property type="entry name" value="Aspartate Aminotransferase, domain 1"/>
    <property type="match status" value="1"/>
</dbReference>
<evidence type="ECO:0000256" key="3">
    <source>
        <dbReference type="ARBA" id="ARBA00022679"/>
    </source>
</evidence>
<sequence>MKLHAEKLFNDPRVKEATKLLEDALSEHKSALKKVKAPDKELKISYKKLIDSFSQVRGGNLWYPYLGSGLGNGALVELLDGSVKYDFISGIGVHYFGHSNLDTIAPSINAAISDILIEGNLQQNNDSYLLSELFLELSGMDHCFLSSSGAMANENALKIAFQARFPAKRILAFEKAFAGRTLALSSITDKPAFRKGLPQAINVDYLPFFDPEKEEESLEKALKVLNSHLARYPNDHALLIFEPVQGEGGFYPGDERFFKTLFKRVKEEGILIFSDEVQTFGRLDTPFGFQSFHLEEFVDLATIGKLSLVTATLFKDKIKPGPGLLSQTFTGATSLIKASLLLMSKLKNEGFFGKNGKNFRINELFKKEFQKLEKQFPDKIKGPFGIGAMVAFTPFDGSKEKAVAFGQKLFEAGVISFIAGDHPTRIRFLPPVGVITEDDIFKAVEIIAETFKNSP</sequence>
<gene>
    <name evidence="6" type="primary">argD</name>
    <name evidence="6" type="ORF">CSEC_1007</name>
</gene>
<name>A0A090DYQ3_9BACT</name>
<proteinExistence type="inferred from homology"/>
<dbReference type="Gene3D" id="3.40.640.10">
    <property type="entry name" value="Type I PLP-dependent aspartate aminotransferase-like (Major domain)"/>
    <property type="match status" value="1"/>
</dbReference>
<dbReference type="eggNOG" id="COG0160">
    <property type="taxonomic scope" value="Bacteria"/>
</dbReference>
<dbReference type="PANTHER" id="PTHR11986:SF79">
    <property type="entry name" value="ACETYLORNITHINE AMINOTRANSFERASE, MITOCHONDRIAL"/>
    <property type="match status" value="1"/>
</dbReference>
<evidence type="ECO:0000256" key="5">
    <source>
        <dbReference type="RuleBase" id="RU003560"/>
    </source>
</evidence>
<dbReference type="EC" id="2.6.1.11" evidence="6"/>
<dbReference type="STRING" id="1437425.CSEC_1007"/>
<keyword evidence="2 6" id="KW-0032">Aminotransferase</keyword>
<dbReference type="GO" id="GO:0003992">
    <property type="term" value="F:N2-acetyl-L-ornithine:2-oxoglutarate 5-aminotransferase activity"/>
    <property type="evidence" value="ECO:0007669"/>
    <property type="project" value="UniProtKB-EC"/>
</dbReference>
<dbReference type="EMBL" id="CCEJ010000004">
    <property type="protein sequence ID" value="CDR33834.1"/>
    <property type="molecule type" value="Genomic_DNA"/>
</dbReference>
<dbReference type="InterPro" id="IPR005814">
    <property type="entry name" value="Aminotrans_3"/>
</dbReference>
<comment type="similarity">
    <text evidence="5">Belongs to the class-III pyridoxal-phosphate-dependent aminotransferase family.</text>
</comment>
<dbReference type="InterPro" id="IPR015424">
    <property type="entry name" value="PyrdxlP-dep_Trfase"/>
</dbReference>
<comment type="caution">
    <text evidence="6">The sequence shown here is derived from an EMBL/GenBank/DDBJ whole genome shotgun (WGS) entry which is preliminary data.</text>
</comment>
<keyword evidence="3 6" id="KW-0808">Transferase</keyword>
<reference evidence="6" key="1">
    <citation type="submission" date="2013-12" db="EMBL/GenBank/DDBJ databases">
        <authorList>
            <person name="Linke B."/>
        </authorList>
    </citation>
    <scope>NUCLEOTIDE SEQUENCE [LARGE SCALE GENOMIC DNA]</scope>
    <source>
        <strain evidence="6">CRIB-18</strain>
    </source>
</reference>
<dbReference type="SUPFAM" id="SSF53383">
    <property type="entry name" value="PLP-dependent transferases"/>
    <property type="match status" value="1"/>
</dbReference>